<feature type="transmembrane region" description="Helical" evidence="5">
    <location>
        <begin position="206"/>
        <end position="225"/>
    </location>
</feature>
<comment type="caution">
    <text evidence="7">The sequence shown here is derived from an EMBL/GenBank/DDBJ whole genome shotgun (WGS) entry which is preliminary data.</text>
</comment>
<accession>A0A1S1V714</accession>
<reference evidence="7 8" key="1">
    <citation type="submission" date="2016-09" db="EMBL/GenBank/DDBJ databases">
        <title>Genome sequence of Eubacterium angustum.</title>
        <authorList>
            <person name="Poehlein A."/>
            <person name="Daniel R."/>
        </authorList>
    </citation>
    <scope>NUCLEOTIDE SEQUENCE [LARGE SCALE GENOMIC DNA]</scope>
    <source>
        <strain evidence="7 8">DSM 1989</strain>
    </source>
</reference>
<dbReference type="InterPro" id="IPR013525">
    <property type="entry name" value="ABC2_TM"/>
</dbReference>
<dbReference type="Pfam" id="PF01061">
    <property type="entry name" value="ABC2_membrane"/>
    <property type="match status" value="1"/>
</dbReference>
<dbReference type="OrthoDB" id="72437at2"/>
<protein>
    <submittedName>
        <fullName evidence="7">ABC-2 type transporter</fullName>
    </submittedName>
</protein>
<evidence type="ECO:0000256" key="1">
    <source>
        <dbReference type="ARBA" id="ARBA00004141"/>
    </source>
</evidence>
<evidence type="ECO:0000256" key="3">
    <source>
        <dbReference type="ARBA" id="ARBA00022989"/>
    </source>
</evidence>
<evidence type="ECO:0000256" key="4">
    <source>
        <dbReference type="ARBA" id="ARBA00023136"/>
    </source>
</evidence>
<evidence type="ECO:0000256" key="2">
    <source>
        <dbReference type="ARBA" id="ARBA00022692"/>
    </source>
</evidence>
<dbReference type="GO" id="GO:0140359">
    <property type="term" value="F:ABC-type transporter activity"/>
    <property type="evidence" value="ECO:0007669"/>
    <property type="project" value="InterPro"/>
</dbReference>
<feature type="transmembrane region" description="Helical" evidence="5">
    <location>
        <begin position="82"/>
        <end position="106"/>
    </location>
</feature>
<evidence type="ECO:0000256" key="5">
    <source>
        <dbReference type="SAM" id="Phobius"/>
    </source>
</evidence>
<sequence length="262" mass="28840">MNSAQKAMIYKDVKEVIGNKMMLLPMLIVPIVFVVIFPVVIFATAELGAGEMGDLKPMLSLLDPSEVFESDVQLLIYLTVNYIFPVFFILIPIMTSSILGASSFVGEKERKTLETLLYTPMSIKELFFSKVVSTFVPAYGVTLASFVVFGAIVNVGGWRYFESLIFPNAKWIITILLISPAVALLGIIFMVIVSARVSTFQEAQQMSGFVVIPVVMLIVGQTTGLFLLNEIILLTIGVAVAVADYFLIKVATRKFTAEKLID</sequence>
<keyword evidence="8" id="KW-1185">Reference proteome</keyword>
<keyword evidence="3 5" id="KW-1133">Transmembrane helix</keyword>
<keyword evidence="2 5" id="KW-0812">Transmembrane</keyword>
<feature type="domain" description="ABC-2 type transporter transmembrane" evidence="6">
    <location>
        <begin position="6"/>
        <end position="217"/>
    </location>
</feature>
<dbReference type="GO" id="GO:0016020">
    <property type="term" value="C:membrane"/>
    <property type="evidence" value="ECO:0007669"/>
    <property type="project" value="UniProtKB-SubCell"/>
</dbReference>
<dbReference type="PANTHER" id="PTHR37305">
    <property type="entry name" value="INTEGRAL MEMBRANE PROTEIN-RELATED"/>
    <property type="match status" value="1"/>
</dbReference>
<dbReference type="RefSeq" id="WP_071063042.1">
    <property type="nucleotide sequence ID" value="NZ_MKIE01000004.1"/>
</dbReference>
<evidence type="ECO:0000313" key="7">
    <source>
        <dbReference type="EMBL" id="OHW62332.1"/>
    </source>
</evidence>
<gene>
    <name evidence="7" type="ORF">EUAN_14030</name>
</gene>
<name>A0A1S1V714_9FIRM</name>
<keyword evidence="4 5" id="KW-0472">Membrane</keyword>
<feature type="transmembrane region" description="Helical" evidence="5">
    <location>
        <begin position="231"/>
        <end position="248"/>
    </location>
</feature>
<dbReference type="Proteomes" id="UP000180254">
    <property type="component" value="Unassembled WGS sequence"/>
</dbReference>
<dbReference type="PANTHER" id="PTHR37305:SF1">
    <property type="entry name" value="MEMBRANE PROTEIN"/>
    <property type="match status" value="1"/>
</dbReference>
<feature type="transmembrane region" description="Helical" evidence="5">
    <location>
        <begin position="172"/>
        <end position="194"/>
    </location>
</feature>
<evidence type="ECO:0000313" key="8">
    <source>
        <dbReference type="Proteomes" id="UP000180254"/>
    </source>
</evidence>
<dbReference type="EMBL" id="MKIE01000004">
    <property type="protein sequence ID" value="OHW62332.1"/>
    <property type="molecule type" value="Genomic_DNA"/>
</dbReference>
<dbReference type="STRING" id="39480.EUAN_14030"/>
<organism evidence="7 8">
    <name type="scientific">Andreesenia angusta</name>
    <dbReference type="NCBI Taxonomy" id="39480"/>
    <lineage>
        <taxon>Bacteria</taxon>
        <taxon>Bacillati</taxon>
        <taxon>Bacillota</taxon>
        <taxon>Tissierellia</taxon>
        <taxon>Tissierellales</taxon>
        <taxon>Gottschalkiaceae</taxon>
        <taxon>Andreesenia</taxon>
    </lineage>
</organism>
<dbReference type="AlphaFoldDB" id="A0A1S1V714"/>
<evidence type="ECO:0000259" key="6">
    <source>
        <dbReference type="Pfam" id="PF01061"/>
    </source>
</evidence>
<comment type="subcellular location">
    <subcellularLocation>
        <location evidence="1">Membrane</location>
        <topology evidence="1">Multi-pass membrane protein</topology>
    </subcellularLocation>
</comment>
<feature type="transmembrane region" description="Helical" evidence="5">
    <location>
        <begin position="21"/>
        <end position="45"/>
    </location>
</feature>
<proteinExistence type="predicted"/>
<feature type="transmembrane region" description="Helical" evidence="5">
    <location>
        <begin position="127"/>
        <end position="152"/>
    </location>
</feature>